<evidence type="ECO:0000313" key="2">
    <source>
        <dbReference type="Proteomes" id="UP000320623"/>
    </source>
</evidence>
<sequence>MRFKVLILLLFFFACSVKEDKSTGKALEPDISSSPSWMELNVRGSRLDFQVVDRFLKAKGLPGRFEISLITSESEGKERVRRVEEILSGEDVMDDVVRFFLYNTIADIYLRLSIYSPKPEYFAQAERYAKYVIDKYGDDERFRGYICVTWDNLAYVIV</sequence>
<organism evidence="1 2">
    <name type="scientific">Candidatus Thermokryptus mobilis</name>
    <dbReference type="NCBI Taxonomy" id="1643428"/>
    <lineage>
        <taxon>Bacteria</taxon>
        <taxon>Pseudomonadati</taxon>
        <taxon>Candidatus Kryptoniota</taxon>
        <taxon>Candidatus Thermokryptus</taxon>
    </lineage>
</organism>
<evidence type="ECO:0000313" key="1">
    <source>
        <dbReference type="EMBL" id="CUU08437.1"/>
    </source>
</evidence>
<dbReference type="AlphaFoldDB" id="A0A0S4NC14"/>
<dbReference type="RefSeq" id="WP_140945801.1">
    <property type="nucleotide sequence ID" value="NZ_FAOO01000021.1"/>
</dbReference>
<gene>
    <name evidence="1" type="ORF">JGI1_02087</name>
</gene>
<dbReference type="EMBL" id="FAOO01000021">
    <property type="protein sequence ID" value="CUU08437.1"/>
    <property type="molecule type" value="Genomic_DNA"/>
</dbReference>
<reference evidence="2" key="1">
    <citation type="submission" date="2015-11" db="EMBL/GenBank/DDBJ databases">
        <authorList>
            <person name="Varghese N."/>
        </authorList>
    </citation>
    <scope>NUCLEOTIDE SEQUENCE [LARGE SCALE GENOMIC DNA]</scope>
</reference>
<dbReference type="Proteomes" id="UP000320623">
    <property type="component" value="Unassembled WGS sequence"/>
</dbReference>
<keyword evidence="2" id="KW-1185">Reference proteome</keyword>
<dbReference type="STRING" id="1643428.GCA_001442855_02045"/>
<name>A0A0S4NC14_9BACT</name>
<accession>A0A0S4NC14</accession>
<proteinExistence type="predicted"/>
<dbReference type="PROSITE" id="PS51257">
    <property type="entry name" value="PROKAR_LIPOPROTEIN"/>
    <property type="match status" value="1"/>
</dbReference>
<protein>
    <submittedName>
        <fullName evidence="1">Uncharacterized protein</fullName>
    </submittedName>
</protein>